<comment type="caution">
    <text evidence="1">The sequence shown here is derived from an EMBL/GenBank/DDBJ whole genome shotgun (WGS) entry which is preliminary data.</text>
</comment>
<dbReference type="Proteomes" id="UP000003781">
    <property type="component" value="Unassembled WGS sequence"/>
</dbReference>
<dbReference type="InterPro" id="IPR049537">
    <property type="entry name" value="RelB-like"/>
</dbReference>
<name>A3IM96_9CHRO</name>
<dbReference type="EMBL" id="AAXW01000006">
    <property type="protein sequence ID" value="EAZ92552.1"/>
    <property type="molecule type" value="Genomic_DNA"/>
</dbReference>
<reference evidence="1 2" key="1">
    <citation type="submission" date="2007-03" db="EMBL/GenBank/DDBJ databases">
        <authorList>
            <person name="Stal L."/>
            <person name="Ferriera S."/>
            <person name="Johnson J."/>
            <person name="Kravitz S."/>
            <person name="Beeson K."/>
            <person name="Sutton G."/>
            <person name="Rogers Y.-H."/>
            <person name="Friedman R."/>
            <person name="Frazier M."/>
            <person name="Venter J.C."/>
        </authorList>
    </citation>
    <scope>NUCLEOTIDE SEQUENCE [LARGE SCALE GENOMIC DNA]</scope>
    <source>
        <strain evidence="1 2">CCY0110</strain>
    </source>
</reference>
<dbReference type="RefSeq" id="WP_008274477.1">
    <property type="nucleotide sequence ID" value="NZ_AAXW01000006.1"/>
</dbReference>
<gene>
    <name evidence="1" type="ORF">CY0110_02464</name>
</gene>
<dbReference type="eggNOG" id="ENOG5033CC9">
    <property type="taxonomic scope" value="Bacteria"/>
</dbReference>
<evidence type="ECO:0000313" key="1">
    <source>
        <dbReference type="EMBL" id="EAZ92552.1"/>
    </source>
</evidence>
<organism evidence="1 2">
    <name type="scientific">Crocosphaera chwakensis CCY0110</name>
    <dbReference type="NCBI Taxonomy" id="391612"/>
    <lineage>
        <taxon>Bacteria</taxon>
        <taxon>Bacillati</taxon>
        <taxon>Cyanobacteriota</taxon>
        <taxon>Cyanophyceae</taxon>
        <taxon>Oscillatoriophycideae</taxon>
        <taxon>Chroococcales</taxon>
        <taxon>Aphanothecaceae</taxon>
        <taxon>Crocosphaera</taxon>
        <taxon>Crocosphaera chwakensis</taxon>
    </lineage>
</organism>
<dbReference type="AlphaFoldDB" id="A3IM96"/>
<accession>A3IM96</accession>
<dbReference type="Pfam" id="PF18506">
    <property type="entry name" value="RelB-like"/>
    <property type="match status" value="1"/>
</dbReference>
<keyword evidence="2" id="KW-1185">Reference proteome</keyword>
<sequence>MLIMLELNNLNLHIQYITNDLGETTAVILPITEFEELLEDLEDLKTITDRKDEETISHEAVIVELKEDSIL</sequence>
<proteinExistence type="predicted"/>
<protein>
    <submittedName>
        <fullName evidence="1">Uncharacterized protein</fullName>
    </submittedName>
</protein>
<evidence type="ECO:0000313" key="2">
    <source>
        <dbReference type="Proteomes" id="UP000003781"/>
    </source>
</evidence>